<protein>
    <recommendedName>
        <fullName evidence="1">Programmed cell death protein 2 C-terminal domain-containing protein</fullName>
    </recommendedName>
</protein>
<name>A0AAE0S667_9BIVA</name>
<reference evidence="2" key="2">
    <citation type="journal article" date="2021" name="Genome Biol. Evol.">
        <title>Developing a high-quality reference genome for a parasitic bivalve with doubly uniparental inheritance (Bivalvia: Unionida).</title>
        <authorList>
            <person name="Smith C.H."/>
        </authorList>
    </citation>
    <scope>NUCLEOTIDE SEQUENCE</scope>
    <source>
        <strain evidence="2">CHS0354</strain>
        <tissue evidence="2">Mantle</tissue>
    </source>
</reference>
<dbReference type="PANTHER" id="PTHR46421">
    <property type="entry name" value="PROGRAMMED CELL DEATH PROTEIN 2-LIKE"/>
    <property type="match status" value="1"/>
</dbReference>
<evidence type="ECO:0000313" key="2">
    <source>
        <dbReference type="EMBL" id="KAK3586101.1"/>
    </source>
</evidence>
<dbReference type="Pfam" id="PF04194">
    <property type="entry name" value="PDCD2_C"/>
    <property type="match status" value="1"/>
</dbReference>
<feature type="domain" description="Programmed cell death protein 2 C-terminal" evidence="1">
    <location>
        <begin position="193"/>
        <end position="294"/>
    </location>
</feature>
<reference evidence="2" key="1">
    <citation type="journal article" date="2021" name="Genome Biol. Evol.">
        <title>A High-Quality Reference Genome for a Parasitic Bivalve with Doubly Uniparental Inheritance (Bivalvia: Unionida).</title>
        <authorList>
            <person name="Smith C.H."/>
        </authorList>
    </citation>
    <scope>NUCLEOTIDE SEQUENCE</scope>
    <source>
        <strain evidence="2">CHS0354</strain>
    </source>
</reference>
<gene>
    <name evidence="2" type="ORF">CHS0354_033221</name>
</gene>
<accession>A0AAE0S667</accession>
<dbReference type="EMBL" id="JAEAOA010001951">
    <property type="protein sequence ID" value="KAK3586101.1"/>
    <property type="molecule type" value="Genomic_DNA"/>
</dbReference>
<dbReference type="GO" id="GO:0006915">
    <property type="term" value="P:apoptotic process"/>
    <property type="evidence" value="ECO:0007669"/>
    <property type="project" value="TreeGrafter"/>
</dbReference>
<keyword evidence="3" id="KW-1185">Reference proteome</keyword>
<proteinExistence type="predicted"/>
<dbReference type="InterPro" id="IPR052815">
    <property type="entry name" value="PDCD2-like_regulator"/>
</dbReference>
<sequence>MPPLLGLIDENIKDRTKINWFTNIVGGDPFNDSSVQELKFSNKDRITEKSYLPSNEDSKETSMDFTSKQLNLHGEDSDDADDYVTLVTERIVEPEDMSLPDPAETTKLLKDLQLSSKGVTERGISLVGYYLNVIEEPVSENDLDQKHVTKLLKEYEQREGKLVQEFEDDSAGMDVRGSNVEKYEKTAVAHGDVFFHKFRNKISPCPQQCVRYDWNGIPLYINKPSPLSAEQTTCSECGCLRVFELQLMPALVPYLHLPQSIDPAVEFGTVLIYTCKASCWKDGDTNKSELALVQSDPDQQFFK</sequence>
<dbReference type="InterPro" id="IPR007320">
    <property type="entry name" value="PDCD2_C"/>
</dbReference>
<comment type="caution">
    <text evidence="2">The sequence shown here is derived from an EMBL/GenBank/DDBJ whole genome shotgun (WGS) entry which is preliminary data.</text>
</comment>
<reference evidence="2" key="3">
    <citation type="submission" date="2023-05" db="EMBL/GenBank/DDBJ databases">
        <authorList>
            <person name="Smith C.H."/>
        </authorList>
    </citation>
    <scope>NUCLEOTIDE SEQUENCE</scope>
    <source>
        <strain evidence="2">CHS0354</strain>
        <tissue evidence="2">Mantle</tissue>
    </source>
</reference>
<organism evidence="2 3">
    <name type="scientific">Potamilus streckersoni</name>
    <dbReference type="NCBI Taxonomy" id="2493646"/>
    <lineage>
        <taxon>Eukaryota</taxon>
        <taxon>Metazoa</taxon>
        <taxon>Spiralia</taxon>
        <taxon>Lophotrochozoa</taxon>
        <taxon>Mollusca</taxon>
        <taxon>Bivalvia</taxon>
        <taxon>Autobranchia</taxon>
        <taxon>Heteroconchia</taxon>
        <taxon>Palaeoheterodonta</taxon>
        <taxon>Unionida</taxon>
        <taxon>Unionoidea</taxon>
        <taxon>Unionidae</taxon>
        <taxon>Ambleminae</taxon>
        <taxon>Lampsilini</taxon>
        <taxon>Potamilus</taxon>
    </lineage>
</organism>
<dbReference type="AlphaFoldDB" id="A0AAE0S667"/>
<evidence type="ECO:0000313" key="3">
    <source>
        <dbReference type="Proteomes" id="UP001195483"/>
    </source>
</evidence>
<dbReference type="Proteomes" id="UP001195483">
    <property type="component" value="Unassembled WGS sequence"/>
</dbReference>
<evidence type="ECO:0000259" key="1">
    <source>
        <dbReference type="Pfam" id="PF04194"/>
    </source>
</evidence>
<dbReference type="GO" id="GO:0005737">
    <property type="term" value="C:cytoplasm"/>
    <property type="evidence" value="ECO:0007669"/>
    <property type="project" value="InterPro"/>
</dbReference>
<dbReference type="PANTHER" id="PTHR46421:SF1">
    <property type="entry name" value="PROGRAMMED CELL DEATH PROTEIN 2-LIKE"/>
    <property type="match status" value="1"/>
</dbReference>